<evidence type="ECO:0000313" key="3">
    <source>
        <dbReference type="EMBL" id="GII33302.1"/>
    </source>
</evidence>
<protein>
    <recommendedName>
        <fullName evidence="5">Trypsin-like serine protease</fullName>
    </recommendedName>
</protein>
<evidence type="ECO:0000256" key="2">
    <source>
        <dbReference type="SAM" id="SignalP"/>
    </source>
</evidence>
<dbReference type="PROSITE" id="PS51318">
    <property type="entry name" value="TAT"/>
    <property type="match status" value="1"/>
</dbReference>
<dbReference type="InterPro" id="IPR009003">
    <property type="entry name" value="Peptidase_S1_PA"/>
</dbReference>
<dbReference type="RefSeq" id="WP_203957147.1">
    <property type="nucleotide sequence ID" value="NZ_BOOO01000039.1"/>
</dbReference>
<comment type="caution">
    <text evidence="3">The sequence shown here is derived from an EMBL/GenBank/DDBJ whole genome shotgun (WGS) entry which is preliminary data.</text>
</comment>
<accession>A0A8J3TW44</accession>
<organism evidence="3 4">
    <name type="scientific">Planotetraspora mira</name>
    <dbReference type="NCBI Taxonomy" id="58121"/>
    <lineage>
        <taxon>Bacteria</taxon>
        <taxon>Bacillati</taxon>
        <taxon>Actinomycetota</taxon>
        <taxon>Actinomycetes</taxon>
        <taxon>Streptosporangiales</taxon>
        <taxon>Streptosporangiaceae</taxon>
        <taxon>Planotetraspora</taxon>
    </lineage>
</organism>
<evidence type="ECO:0000256" key="1">
    <source>
        <dbReference type="SAM" id="MobiDB-lite"/>
    </source>
</evidence>
<keyword evidence="2" id="KW-0732">Signal</keyword>
<feature type="chain" id="PRO_5035266955" description="Trypsin-like serine protease" evidence="2">
    <location>
        <begin position="25"/>
        <end position="481"/>
    </location>
</feature>
<dbReference type="InterPro" id="IPR043504">
    <property type="entry name" value="Peptidase_S1_PA_chymotrypsin"/>
</dbReference>
<name>A0A8J3TW44_9ACTN</name>
<evidence type="ECO:0008006" key="5">
    <source>
        <dbReference type="Google" id="ProtNLM"/>
    </source>
</evidence>
<feature type="compositionally biased region" description="Low complexity" evidence="1">
    <location>
        <begin position="133"/>
        <end position="147"/>
    </location>
</feature>
<gene>
    <name evidence="3" type="ORF">Pmi06nite_67440</name>
</gene>
<dbReference type="AlphaFoldDB" id="A0A8J3TW44"/>
<evidence type="ECO:0000313" key="4">
    <source>
        <dbReference type="Proteomes" id="UP000650628"/>
    </source>
</evidence>
<dbReference type="Gene3D" id="2.40.10.10">
    <property type="entry name" value="Trypsin-like serine proteases"/>
    <property type="match status" value="2"/>
</dbReference>
<feature type="region of interest" description="Disordered" evidence="1">
    <location>
        <begin position="92"/>
        <end position="147"/>
    </location>
</feature>
<dbReference type="SUPFAM" id="SSF50494">
    <property type="entry name" value="Trypsin-like serine proteases"/>
    <property type="match status" value="1"/>
</dbReference>
<dbReference type="Proteomes" id="UP000650628">
    <property type="component" value="Unassembled WGS sequence"/>
</dbReference>
<dbReference type="EMBL" id="BOOO01000039">
    <property type="protein sequence ID" value="GII33302.1"/>
    <property type="molecule type" value="Genomic_DNA"/>
</dbReference>
<proteinExistence type="predicted"/>
<reference evidence="3 4" key="1">
    <citation type="submission" date="2021-01" db="EMBL/GenBank/DDBJ databases">
        <title>Whole genome shotgun sequence of Planotetraspora mira NBRC 15435.</title>
        <authorList>
            <person name="Komaki H."/>
            <person name="Tamura T."/>
        </authorList>
    </citation>
    <scope>NUCLEOTIDE SEQUENCE [LARGE SCALE GENOMIC DNA]</scope>
    <source>
        <strain evidence="3 4">NBRC 15435</strain>
    </source>
</reference>
<feature type="signal peptide" evidence="2">
    <location>
        <begin position="1"/>
        <end position="24"/>
    </location>
</feature>
<dbReference type="InterPro" id="IPR006311">
    <property type="entry name" value="TAT_signal"/>
</dbReference>
<dbReference type="CDD" id="cd21112">
    <property type="entry name" value="alphaLP-like"/>
    <property type="match status" value="1"/>
</dbReference>
<keyword evidence="4" id="KW-1185">Reference proteome</keyword>
<sequence>MRPALIRRSLLASCALAVALTAVAAPGAAADPVTPVPVFTEDPYANVTAPDYRLSYALREAETRALANPDVYGQPYVSSGTLVTAVTSADLESEAGRPVSLPPQLTPPDDGTADLSAVPPPEDKDAVAPPAEPSSVGGSPVSAASKEKAASPASASATNPWIIYPKVHIVKYSWNRLNAIKDEVVTLTPDVLPDSGKILNALVQPELDRVIVEATAASDALRLGLAVRYGSDAVAIRLVDDPGLSQFDARQNDTSNGGFYGGARIRTSVGTCTSAFSWRYDGYKAMITAGHCTTSGGTVSTPVETMGTVVKDTWSNSKGTVLIDGQSAYHGDASLIKLSGSKTSAARIYVGSSTSTSSRAVGAMWSRRAGSGDQYCTGGATTGEMCGWKVNAIRINHKYSDGTVIKNAVRGIKQGQCTIGGDSGGPVYTVTSAGKVVAKGIHSGTGGGGSDHWGGAFDPCIEYFTDIWDPYTAFPGILATS</sequence>